<sequence>STKRRFEEQLGRPITYALARSVADTNHFAVHGGIPTLVYGPEGGNTCMANEFVDINSLVNVARAYCGVAVDMLGMA</sequence>
<proteinExistence type="predicted"/>
<feature type="non-terminal residue" evidence="1">
    <location>
        <position position="1"/>
    </location>
</feature>
<evidence type="ECO:0000313" key="1">
    <source>
        <dbReference type="EMBL" id="SVC14782.1"/>
    </source>
</evidence>
<dbReference type="SUPFAM" id="SSF53187">
    <property type="entry name" value="Zn-dependent exopeptidases"/>
    <property type="match status" value="1"/>
</dbReference>
<protein>
    <recommendedName>
        <fullName evidence="2">Peptidase M20 dimerisation domain-containing protein</fullName>
    </recommendedName>
</protein>
<dbReference type="EMBL" id="UINC01076020">
    <property type="protein sequence ID" value="SVC14782.1"/>
    <property type="molecule type" value="Genomic_DNA"/>
</dbReference>
<accession>A0A382JTV0</accession>
<evidence type="ECO:0008006" key="2">
    <source>
        <dbReference type="Google" id="ProtNLM"/>
    </source>
</evidence>
<organism evidence="1">
    <name type="scientific">marine metagenome</name>
    <dbReference type="NCBI Taxonomy" id="408172"/>
    <lineage>
        <taxon>unclassified sequences</taxon>
        <taxon>metagenomes</taxon>
        <taxon>ecological metagenomes</taxon>
    </lineage>
</organism>
<dbReference type="AlphaFoldDB" id="A0A382JTV0"/>
<dbReference type="Gene3D" id="3.40.630.10">
    <property type="entry name" value="Zn peptidases"/>
    <property type="match status" value="1"/>
</dbReference>
<reference evidence="1" key="1">
    <citation type="submission" date="2018-05" db="EMBL/GenBank/DDBJ databases">
        <authorList>
            <person name="Lanie J.A."/>
            <person name="Ng W.-L."/>
            <person name="Kazmierczak K.M."/>
            <person name="Andrzejewski T.M."/>
            <person name="Davidsen T.M."/>
            <person name="Wayne K.J."/>
            <person name="Tettelin H."/>
            <person name="Glass J.I."/>
            <person name="Rusch D."/>
            <person name="Podicherti R."/>
            <person name="Tsui H.-C.T."/>
            <person name="Winkler M.E."/>
        </authorList>
    </citation>
    <scope>NUCLEOTIDE SEQUENCE</scope>
</reference>
<name>A0A382JTV0_9ZZZZ</name>
<gene>
    <name evidence="1" type="ORF">METZ01_LOCUS267636</name>
</gene>